<keyword evidence="2" id="KW-1185">Reference proteome</keyword>
<comment type="caution">
    <text evidence="1">The sequence shown here is derived from an EMBL/GenBank/DDBJ whole genome shotgun (WGS) entry which is preliminary data.</text>
</comment>
<accession>A0ABU4GTK2</accession>
<dbReference type="Gene3D" id="3.20.20.70">
    <property type="entry name" value="Aldolase class I"/>
    <property type="match status" value="1"/>
</dbReference>
<gene>
    <name evidence="1" type="ORF">RZO55_25290</name>
</gene>
<name>A0ABU4GTK2_9CLOT</name>
<evidence type="ECO:0008006" key="3">
    <source>
        <dbReference type="Google" id="ProtNLM"/>
    </source>
</evidence>
<dbReference type="RefSeq" id="WP_318067049.1">
    <property type="nucleotide sequence ID" value="NZ_JAWONS010000329.1"/>
</dbReference>
<evidence type="ECO:0000313" key="2">
    <source>
        <dbReference type="Proteomes" id="UP001276854"/>
    </source>
</evidence>
<dbReference type="SUPFAM" id="SSF102114">
    <property type="entry name" value="Radical SAM enzymes"/>
    <property type="match status" value="1"/>
</dbReference>
<dbReference type="InterPro" id="IPR058240">
    <property type="entry name" value="rSAM_sf"/>
</dbReference>
<sequence length="410" mass="47531">MKRYFQLFEECLLVNNSNDGGAVYNLISGDVFTYKISETNILALCEKKNSIDNISKSLNILHEYLISFFDKLVEANLGFYSDEPVYVEKMIIDYNWMELSYLNERPVVERAFILLNSKCDCDCYYCNENSIRMNSCVGCFKDTDIINGTTTTYDDYAIALDYLKLLGTNTIFFSGGNFFQDFYRNIKVIKYAKEISIKNILLYLGNNQNINQEYWGILKQLDINIYIQIPILDEKSIHNNLLINSIKGILPFSVILLFDIMHDTEFKKEVIEDCSSTFIPKEIYTDLVINTSRNDSILNNNLYELKRTSIQDYNIRHVYNTCMHGLLTITSHKTVTICPKINEPLGKIDDFTNLTSSKKLNQFWKLTKDKIEKCKGCNIRYICKDCRYIEKKLSGSINESRLCAACNLSK</sequence>
<organism evidence="1 2">
    <name type="scientific">Clostridium boliviensis</name>
    <dbReference type="NCBI Taxonomy" id="318465"/>
    <lineage>
        <taxon>Bacteria</taxon>
        <taxon>Bacillati</taxon>
        <taxon>Bacillota</taxon>
        <taxon>Clostridia</taxon>
        <taxon>Eubacteriales</taxon>
        <taxon>Clostridiaceae</taxon>
        <taxon>Clostridium</taxon>
    </lineage>
</organism>
<proteinExistence type="predicted"/>
<protein>
    <recommendedName>
        <fullName evidence="3">Radical SAM protein</fullName>
    </recommendedName>
</protein>
<reference evidence="1 2" key="1">
    <citation type="submission" date="2023-10" db="EMBL/GenBank/DDBJ databases">
        <title>A novel Glycoside Hydrolase 43-Like Enzyme from Clostrdium boliviensis is an Endo-xylanase, and a Candidate for Xylooligosaccharides Production from Different Xylan Substrates.</title>
        <authorList>
            <person name="Alvarez M.T."/>
            <person name="Rocabado-Villegas L.R."/>
            <person name="Salas-Veizaga D.M."/>
            <person name="Linares-Pasten J.A."/>
            <person name="Gudmundsdottir E.E."/>
            <person name="Hreggvidsson G.O."/>
            <person name="Adlercreutz P."/>
            <person name="Nordberg Karlsson E."/>
        </authorList>
    </citation>
    <scope>NUCLEOTIDE SEQUENCE [LARGE SCALE GENOMIC DNA]</scope>
    <source>
        <strain evidence="1 2">E-1</strain>
    </source>
</reference>
<dbReference type="Proteomes" id="UP001276854">
    <property type="component" value="Unassembled WGS sequence"/>
</dbReference>
<dbReference type="EMBL" id="JAWONS010000329">
    <property type="protein sequence ID" value="MDW2800888.1"/>
    <property type="molecule type" value="Genomic_DNA"/>
</dbReference>
<dbReference type="InterPro" id="IPR013785">
    <property type="entry name" value="Aldolase_TIM"/>
</dbReference>
<evidence type="ECO:0000313" key="1">
    <source>
        <dbReference type="EMBL" id="MDW2800888.1"/>
    </source>
</evidence>